<organism evidence="3 4">
    <name type="scientific">Humidesulfovibrio mexicanus</name>
    <dbReference type="NCBI Taxonomy" id="147047"/>
    <lineage>
        <taxon>Bacteria</taxon>
        <taxon>Pseudomonadati</taxon>
        <taxon>Thermodesulfobacteriota</taxon>
        <taxon>Desulfovibrionia</taxon>
        <taxon>Desulfovibrionales</taxon>
        <taxon>Desulfovibrionaceae</taxon>
        <taxon>Humidesulfovibrio</taxon>
    </lineage>
</organism>
<dbReference type="PANTHER" id="PTHR30244:SF34">
    <property type="entry name" value="DTDP-4-AMINO-4,6-DIDEOXYGALACTOSE TRANSAMINASE"/>
    <property type="match status" value="1"/>
</dbReference>
<dbReference type="InterPro" id="IPR015424">
    <property type="entry name" value="PyrdxlP-dep_Trfase"/>
</dbReference>
<comment type="similarity">
    <text evidence="1 2">Belongs to the DegT/DnrJ/EryC1 family.</text>
</comment>
<dbReference type="GO" id="GO:0008483">
    <property type="term" value="F:transaminase activity"/>
    <property type="evidence" value="ECO:0007669"/>
    <property type="project" value="TreeGrafter"/>
</dbReference>
<dbReference type="AlphaFoldDB" id="A0A239BV49"/>
<keyword evidence="4" id="KW-1185">Reference proteome</keyword>
<dbReference type="CDD" id="cd00616">
    <property type="entry name" value="AHBA_syn"/>
    <property type="match status" value="1"/>
</dbReference>
<dbReference type="PANTHER" id="PTHR30244">
    <property type="entry name" value="TRANSAMINASE"/>
    <property type="match status" value="1"/>
</dbReference>
<dbReference type="OrthoDB" id="9766188at2"/>
<reference evidence="3 4" key="1">
    <citation type="submission" date="2017-06" db="EMBL/GenBank/DDBJ databases">
        <authorList>
            <person name="Kim H.J."/>
            <person name="Triplett B.A."/>
        </authorList>
    </citation>
    <scope>NUCLEOTIDE SEQUENCE [LARGE SCALE GENOMIC DNA]</scope>
    <source>
        <strain evidence="3 4">DSM 13116</strain>
    </source>
</reference>
<dbReference type="Pfam" id="PF01041">
    <property type="entry name" value="DegT_DnrJ_EryC1"/>
    <property type="match status" value="1"/>
</dbReference>
<dbReference type="InterPro" id="IPR015422">
    <property type="entry name" value="PyrdxlP-dep_Trfase_small"/>
</dbReference>
<accession>A0A239BV49</accession>
<evidence type="ECO:0000256" key="2">
    <source>
        <dbReference type="RuleBase" id="RU004508"/>
    </source>
</evidence>
<keyword evidence="2" id="KW-0663">Pyridoxal phosphate</keyword>
<dbReference type="Gene3D" id="3.40.640.10">
    <property type="entry name" value="Type I PLP-dependent aspartate aminotransferase-like (Major domain)"/>
    <property type="match status" value="1"/>
</dbReference>
<dbReference type="InterPro" id="IPR000653">
    <property type="entry name" value="DegT/StrS_aminotransferase"/>
</dbReference>
<dbReference type="InterPro" id="IPR015421">
    <property type="entry name" value="PyrdxlP-dep_Trfase_major"/>
</dbReference>
<sequence length="402" mass="44138">MKRLGGNEKKYLDEVLEHEFRTTKNSFMTGRFEQAFAKRFGAPYAIAHVSGTAALHTAMAAAGVGQGDEVIAPPLTMASTSMTAVYQQAVPVFADVDPDTLTLDPASVEARITGRTKAIVAVALYGLPPDMDALMAVARKHGIMVIEDNAQCFLGQCRGRLAGTMGHMACFSFQASKHMTAGEGGLVLTADERLGDAVRQLSILGYDIVSAKQGLITKEFLQNPAFARHAILGFKYRMPDLCAAVCLAQLERLEELVERRRRNAGLLLKALEGCSWLTPQRTPEGFVHAYYALAARLRTELVDFTWADFRREFLAKGGDPFYAAWRMTFDEPLWDTGDPLLSHVLAHPLWAGDFRAAWAARCPNAKAAQGQIVQFKTNFFEDAEAEAQAEALAETVRLFNGR</sequence>
<dbReference type="Proteomes" id="UP000198324">
    <property type="component" value="Unassembled WGS sequence"/>
</dbReference>
<dbReference type="SUPFAM" id="SSF53383">
    <property type="entry name" value="PLP-dependent transferases"/>
    <property type="match status" value="1"/>
</dbReference>
<name>A0A239BV49_9BACT</name>
<evidence type="ECO:0000313" key="3">
    <source>
        <dbReference type="EMBL" id="SNS11502.1"/>
    </source>
</evidence>
<protein>
    <submittedName>
        <fullName evidence="3">Perosamine synthetase</fullName>
    </submittedName>
</protein>
<gene>
    <name evidence="3" type="ORF">SAMN04488503_2805</name>
</gene>
<dbReference type="GO" id="GO:0000271">
    <property type="term" value="P:polysaccharide biosynthetic process"/>
    <property type="evidence" value="ECO:0007669"/>
    <property type="project" value="TreeGrafter"/>
</dbReference>
<proteinExistence type="inferred from homology"/>
<evidence type="ECO:0000313" key="4">
    <source>
        <dbReference type="Proteomes" id="UP000198324"/>
    </source>
</evidence>
<dbReference type="RefSeq" id="WP_089275005.1">
    <property type="nucleotide sequence ID" value="NZ_FZOC01000006.1"/>
</dbReference>
<dbReference type="EMBL" id="FZOC01000006">
    <property type="protein sequence ID" value="SNS11502.1"/>
    <property type="molecule type" value="Genomic_DNA"/>
</dbReference>
<evidence type="ECO:0000256" key="1">
    <source>
        <dbReference type="ARBA" id="ARBA00037999"/>
    </source>
</evidence>
<dbReference type="GO" id="GO:0030170">
    <property type="term" value="F:pyridoxal phosphate binding"/>
    <property type="evidence" value="ECO:0007669"/>
    <property type="project" value="TreeGrafter"/>
</dbReference>
<dbReference type="Gene3D" id="3.90.1150.10">
    <property type="entry name" value="Aspartate Aminotransferase, domain 1"/>
    <property type="match status" value="1"/>
</dbReference>